<accession>A0A7R7EIB4</accession>
<sequence>MNKYQVKLMAKAARDLNDIYEYIVSEFKDMGTAEKLIDIQFY</sequence>
<name>A0A7R7EIB4_9FIRM</name>
<dbReference type="KEGG" id="ahb:bsdtb5_05350"/>
<evidence type="ECO:0000313" key="1">
    <source>
        <dbReference type="EMBL" id="BCN29240.1"/>
    </source>
</evidence>
<protein>
    <recommendedName>
        <fullName evidence="3">Type II toxin-antitoxin system RelE/ParE family toxin</fullName>
    </recommendedName>
</protein>
<dbReference type="RefSeq" id="WP_271714525.1">
    <property type="nucleotide sequence ID" value="NZ_AP024169.1"/>
</dbReference>
<evidence type="ECO:0000313" key="2">
    <source>
        <dbReference type="Proteomes" id="UP000595897"/>
    </source>
</evidence>
<evidence type="ECO:0008006" key="3">
    <source>
        <dbReference type="Google" id="ProtNLM"/>
    </source>
</evidence>
<proteinExistence type="predicted"/>
<dbReference type="Proteomes" id="UP000595897">
    <property type="component" value="Chromosome"/>
</dbReference>
<dbReference type="EMBL" id="AP024169">
    <property type="protein sequence ID" value="BCN29240.1"/>
    <property type="molecule type" value="Genomic_DNA"/>
</dbReference>
<reference evidence="1 2" key="1">
    <citation type="submission" date="2020-11" db="EMBL/GenBank/DDBJ databases">
        <title>Draft genome sequencing of a Lachnospiraceae strain isolated from anoxic soil subjected to BSD treatment.</title>
        <authorList>
            <person name="Uek A."/>
            <person name="Tonouchi A."/>
        </authorList>
    </citation>
    <scope>NUCLEOTIDE SEQUENCE [LARGE SCALE GENOMIC DNA]</scope>
    <source>
        <strain evidence="1 2">TB5</strain>
    </source>
</reference>
<gene>
    <name evidence="1" type="ORF">bsdtb5_05350</name>
</gene>
<keyword evidence="2" id="KW-1185">Reference proteome</keyword>
<organism evidence="1 2">
    <name type="scientific">Anaeromicropila herbilytica</name>
    <dbReference type="NCBI Taxonomy" id="2785025"/>
    <lineage>
        <taxon>Bacteria</taxon>
        <taxon>Bacillati</taxon>
        <taxon>Bacillota</taxon>
        <taxon>Clostridia</taxon>
        <taxon>Lachnospirales</taxon>
        <taxon>Lachnospiraceae</taxon>
        <taxon>Anaeromicropila</taxon>
    </lineage>
</organism>
<dbReference type="AlphaFoldDB" id="A0A7R7EIB4"/>